<comment type="caution">
    <text evidence="3">The sequence shown here is derived from an EMBL/GenBank/DDBJ whole genome shotgun (WGS) entry which is preliminary data.</text>
</comment>
<dbReference type="RefSeq" id="WP_164348225.1">
    <property type="nucleotide sequence ID" value="NZ_JAAGLQ010000571.1"/>
</dbReference>
<dbReference type="InterPro" id="IPR011330">
    <property type="entry name" value="Glyco_hydro/deAcase_b/a-brl"/>
</dbReference>
<evidence type="ECO:0000313" key="4">
    <source>
        <dbReference type="Proteomes" id="UP000471293"/>
    </source>
</evidence>
<sequence>MTRAFPSGDYPRDLAGYGGDLPHAQWPGGAKVAVQFVVNVEEGGENNVLHGDEASEAFLTEEPTSALRGRRNLNVESQYEYGTRAGFWRLRRLFEERGLPLTVFGIAESLRRNPGLVAAARESEWEIASHSLRWINYAELDPETEREHIERAVRIHTEACGEPPLGWYTGRNSANTRRLVVEHGGFLYDSDSFSDDLPYWSDVDGTAHLVLPYTLDNNDGRYVNTYGFQSESFSAYLTRALELLLEEGAERPRMMSVGLHLRISGRPGRAADLRRFLDVVAGHPDVWVARRVDIARHWRTVHPASRWLPGSVDPLAEDTPGDAPADALMGARPRS</sequence>
<dbReference type="Proteomes" id="UP000471293">
    <property type="component" value="Unassembled WGS sequence"/>
</dbReference>
<dbReference type="CDD" id="cd10977">
    <property type="entry name" value="CE4_PuuE_SpCDA1"/>
    <property type="match status" value="1"/>
</dbReference>
<name>A0A6N9U8K3_STRHA</name>
<protein>
    <submittedName>
        <fullName evidence="3">Allantoinase PuuE</fullName>
    </submittedName>
</protein>
<dbReference type="Pfam" id="PF01522">
    <property type="entry name" value="Polysacc_deac_1"/>
    <property type="match status" value="1"/>
</dbReference>
<organism evidence="3 4">
    <name type="scientific">Streptomyces halstedii</name>
    <dbReference type="NCBI Taxonomy" id="1944"/>
    <lineage>
        <taxon>Bacteria</taxon>
        <taxon>Bacillati</taxon>
        <taxon>Actinomycetota</taxon>
        <taxon>Actinomycetes</taxon>
        <taxon>Kitasatosporales</taxon>
        <taxon>Streptomycetaceae</taxon>
        <taxon>Streptomyces</taxon>
    </lineage>
</organism>
<dbReference type="GO" id="GO:0005975">
    <property type="term" value="P:carbohydrate metabolic process"/>
    <property type="evidence" value="ECO:0007669"/>
    <property type="project" value="InterPro"/>
</dbReference>
<dbReference type="SUPFAM" id="SSF88713">
    <property type="entry name" value="Glycoside hydrolase/deacetylase"/>
    <property type="match status" value="1"/>
</dbReference>
<accession>A0A6N9U8K3</accession>
<dbReference type="PANTHER" id="PTHR43123">
    <property type="entry name" value="POLYSACCHARIDE DEACETYLASE-RELATED"/>
    <property type="match status" value="1"/>
</dbReference>
<evidence type="ECO:0000313" key="3">
    <source>
        <dbReference type="EMBL" id="NEA19019.1"/>
    </source>
</evidence>
<feature type="domain" description="NodB homology" evidence="2">
    <location>
        <begin position="73"/>
        <end position="289"/>
    </location>
</feature>
<dbReference type="NCBIfam" id="TIGR03212">
    <property type="entry name" value="uraD_N-term-dom"/>
    <property type="match status" value="1"/>
</dbReference>
<feature type="region of interest" description="Disordered" evidence="1">
    <location>
        <begin position="309"/>
        <end position="335"/>
    </location>
</feature>
<dbReference type="EMBL" id="JAAGLQ010000571">
    <property type="protein sequence ID" value="NEA19019.1"/>
    <property type="molecule type" value="Genomic_DNA"/>
</dbReference>
<dbReference type="PANTHER" id="PTHR43123:SF1">
    <property type="entry name" value="POLYSACCHARIDE DEACETYLASE-RELATED"/>
    <property type="match status" value="1"/>
</dbReference>
<dbReference type="AlphaFoldDB" id="A0A6N9U8K3"/>
<dbReference type="InterPro" id="IPR017625">
    <property type="entry name" value="PuuE"/>
</dbReference>
<dbReference type="GO" id="GO:0016810">
    <property type="term" value="F:hydrolase activity, acting on carbon-nitrogen (but not peptide) bonds"/>
    <property type="evidence" value="ECO:0007669"/>
    <property type="project" value="InterPro"/>
</dbReference>
<evidence type="ECO:0000259" key="2">
    <source>
        <dbReference type="PROSITE" id="PS51677"/>
    </source>
</evidence>
<dbReference type="PROSITE" id="PS51677">
    <property type="entry name" value="NODB"/>
    <property type="match status" value="1"/>
</dbReference>
<proteinExistence type="predicted"/>
<dbReference type="Gene3D" id="3.20.20.370">
    <property type="entry name" value="Glycoside hydrolase/deacetylase"/>
    <property type="match status" value="1"/>
</dbReference>
<dbReference type="InterPro" id="IPR002509">
    <property type="entry name" value="NODB_dom"/>
</dbReference>
<evidence type="ECO:0000256" key="1">
    <source>
        <dbReference type="SAM" id="MobiDB-lite"/>
    </source>
</evidence>
<reference evidence="3 4" key="1">
    <citation type="submission" date="2020-01" db="EMBL/GenBank/DDBJ databases">
        <title>Insect and environment-associated Actinomycetes.</title>
        <authorList>
            <person name="Currrie C."/>
            <person name="Chevrette M."/>
            <person name="Carlson C."/>
            <person name="Stubbendieck R."/>
            <person name="Wendt-Pienkowski E."/>
        </authorList>
    </citation>
    <scope>NUCLEOTIDE SEQUENCE [LARGE SCALE GENOMIC DNA]</scope>
    <source>
        <strain evidence="3 4">SID11342</strain>
    </source>
</reference>
<gene>
    <name evidence="3" type="primary">puuE</name>
    <name evidence="3" type="ORF">G3I29_26675</name>
</gene>